<evidence type="ECO:0000313" key="9">
    <source>
        <dbReference type="EMBL" id="NLR94412.1"/>
    </source>
</evidence>
<dbReference type="InterPro" id="IPR033985">
    <property type="entry name" value="SusD-like_N"/>
</dbReference>
<proteinExistence type="inferred from homology"/>
<dbReference type="Proteomes" id="UP000585050">
    <property type="component" value="Unassembled WGS sequence"/>
</dbReference>
<evidence type="ECO:0000256" key="2">
    <source>
        <dbReference type="ARBA" id="ARBA00006275"/>
    </source>
</evidence>
<evidence type="ECO:0000256" key="3">
    <source>
        <dbReference type="ARBA" id="ARBA00022729"/>
    </source>
</evidence>
<feature type="signal peptide" evidence="6">
    <location>
        <begin position="1"/>
        <end position="24"/>
    </location>
</feature>
<feature type="domain" description="RagB/SusD" evidence="7">
    <location>
        <begin position="260"/>
        <end position="455"/>
    </location>
</feature>
<dbReference type="GO" id="GO:0009279">
    <property type="term" value="C:cell outer membrane"/>
    <property type="evidence" value="ECO:0007669"/>
    <property type="project" value="UniProtKB-SubCell"/>
</dbReference>
<dbReference type="Gene3D" id="1.25.40.390">
    <property type="match status" value="1"/>
</dbReference>
<dbReference type="PROSITE" id="PS51257">
    <property type="entry name" value="PROKAR_LIPOPROTEIN"/>
    <property type="match status" value="1"/>
</dbReference>
<keyword evidence="3 6" id="KW-0732">Signal</keyword>
<reference evidence="9 10" key="1">
    <citation type="submission" date="2020-04" db="EMBL/GenBank/DDBJ databases">
        <title>Flammeovirga sp. SR4, a novel species isolated from seawater.</title>
        <authorList>
            <person name="Wang X."/>
        </authorList>
    </citation>
    <scope>NUCLEOTIDE SEQUENCE [LARGE SCALE GENOMIC DNA]</scope>
    <source>
        <strain evidence="9 10">SR4</strain>
    </source>
</reference>
<dbReference type="AlphaFoldDB" id="A0A7X8XYP6"/>
<gene>
    <name evidence="9" type="ORF">HGP29_24625</name>
</gene>
<keyword evidence="4" id="KW-0472">Membrane</keyword>
<dbReference type="SUPFAM" id="SSF48452">
    <property type="entry name" value="TPR-like"/>
    <property type="match status" value="1"/>
</dbReference>
<dbReference type="Pfam" id="PF07980">
    <property type="entry name" value="SusD_RagB"/>
    <property type="match status" value="1"/>
</dbReference>
<protein>
    <submittedName>
        <fullName evidence="9">RagB/SusD family nutrient uptake outer membrane protein</fullName>
    </submittedName>
</protein>
<accession>A0A7X8XYP6</accession>
<evidence type="ECO:0000259" key="8">
    <source>
        <dbReference type="Pfam" id="PF14322"/>
    </source>
</evidence>
<keyword evidence="5" id="KW-0998">Cell outer membrane</keyword>
<dbReference type="InterPro" id="IPR011990">
    <property type="entry name" value="TPR-like_helical_dom_sf"/>
</dbReference>
<dbReference type="EMBL" id="JABAIL010000012">
    <property type="protein sequence ID" value="NLR94412.1"/>
    <property type="molecule type" value="Genomic_DNA"/>
</dbReference>
<dbReference type="CDD" id="cd08977">
    <property type="entry name" value="SusD"/>
    <property type="match status" value="1"/>
</dbReference>
<organism evidence="9 10">
    <name type="scientific">Flammeovirga agarivorans</name>
    <dbReference type="NCBI Taxonomy" id="2726742"/>
    <lineage>
        <taxon>Bacteria</taxon>
        <taxon>Pseudomonadati</taxon>
        <taxon>Bacteroidota</taxon>
        <taxon>Cytophagia</taxon>
        <taxon>Cytophagales</taxon>
        <taxon>Flammeovirgaceae</taxon>
        <taxon>Flammeovirga</taxon>
    </lineage>
</organism>
<evidence type="ECO:0000256" key="5">
    <source>
        <dbReference type="ARBA" id="ARBA00023237"/>
    </source>
</evidence>
<sequence>MKYIIKIFFTVVFLSLLSSCNDFLTEYPVSEVGVDNYLRNDDEVETAVLGIYSGLQDVVQEEYALLEMRSDNAGTRSGVGDWAQFETFTVLTTNSVVAAYWNACYTTIYRSNLVLANIENVADSTKRAQFEGEARFVRGYMHFNLVRLFGNVPLGDRMVAEGDVDGYVQVSEEEVYSLVESDLKFAAENLLSKSDIDLGRANKESAEMMLAQYYLQIGNYDDAKALLQGIIDGGNFSLTAEYDNIFYQELGNEIIFPISFIDDNTDNSQTFSYYFLYEQGSHNYATDNMIALYESQPGTSGEDTRYTTNIVDHRGERKGCGKFLTNSSNIRLAGNDYILLRYSDVLLLYIEALIGEGFQTSDATALDYFNTIRARAGLDPIANITKPTLATERRKEFLYENKRWFDLIRTGDLEYTITNFMNDQGLNFDKRHLLLPIPQREIDTSKGQLSQNPGY</sequence>
<dbReference type="Pfam" id="PF14322">
    <property type="entry name" value="SusD-like_3"/>
    <property type="match status" value="1"/>
</dbReference>
<evidence type="ECO:0000256" key="6">
    <source>
        <dbReference type="SAM" id="SignalP"/>
    </source>
</evidence>
<evidence type="ECO:0000256" key="1">
    <source>
        <dbReference type="ARBA" id="ARBA00004442"/>
    </source>
</evidence>
<comment type="subcellular location">
    <subcellularLocation>
        <location evidence="1">Cell outer membrane</location>
    </subcellularLocation>
</comment>
<comment type="caution">
    <text evidence="9">The sequence shown here is derived from an EMBL/GenBank/DDBJ whole genome shotgun (WGS) entry which is preliminary data.</text>
</comment>
<dbReference type="RefSeq" id="WP_168885123.1">
    <property type="nucleotide sequence ID" value="NZ_JABAIL010000012.1"/>
</dbReference>
<name>A0A7X8XYP6_9BACT</name>
<evidence type="ECO:0000313" key="10">
    <source>
        <dbReference type="Proteomes" id="UP000585050"/>
    </source>
</evidence>
<keyword evidence="10" id="KW-1185">Reference proteome</keyword>
<feature type="chain" id="PRO_5031558678" evidence="6">
    <location>
        <begin position="25"/>
        <end position="455"/>
    </location>
</feature>
<dbReference type="InterPro" id="IPR012944">
    <property type="entry name" value="SusD_RagB_dom"/>
</dbReference>
<evidence type="ECO:0000256" key="4">
    <source>
        <dbReference type="ARBA" id="ARBA00023136"/>
    </source>
</evidence>
<feature type="domain" description="SusD-like N-terminal" evidence="8">
    <location>
        <begin position="45"/>
        <end position="215"/>
    </location>
</feature>
<evidence type="ECO:0000259" key="7">
    <source>
        <dbReference type="Pfam" id="PF07980"/>
    </source>
</evidence>
<comment type="similarity">
    <text evidence="2">Belongs to the SusD family.</text>
</comment>